<dbReference type="PROSITE" id="PS51318">
    <property type="entry name" value="TAT"/>
    <property type="match status" value="1"/>
</dbReference>
<sequence>MAHSTRKTVHDFDPDVLGLFDQYVHGAIDRRGFIAGAARLAIGATAAAGLLAALSPRFALAQKIKPDDPRLVVSRREFDSPNGYGKAGGYLVRPADAKAARPLVLVAHENRGLNPHIEDVARRIALEGYIAFAPDALFPLGGYPGNEDDARTLFKDLDQARSRQDFVAAAHWLTGIEDGNGRMGVVGFCWGGSMTNFLATQLPSLAAAAPFYGSAPDLDEVSKIKAEMLIVLAAKDDRVNAQWPDYEKALKAAGVKYTAFQAPGTVHGFNNDTTPRHDEAAATEAWSRMLALFGRTLKT</sequence>
<dbReference type="PANTHER" id="PTHR46623">
    <property type="entry name" value="CARBOXYMETHYLENEBUTENOLIDASE-RELATED"/>
    <property type="match status" value="1"/>
</dbReference>
<dbReference type="OrthoDB" id="9787933at2"/>
<dbReference type="SUPFAM" id="SSF53474">
    <property type="entry name" value="alpha/beta-Hydrolases"/>
    <property type="match status" value="1"/>
</dbReference>
<dbReference type="RefSeq" id="WP_092407404.1">
    <property type="nucleotide sequence ID" value="NZ_FOVF01000011.1"/>
</dbReference>
<dbReference type="InterPro" id="IPR002925">
    <property type="entry name" value="Dienelactn_hydro"/>
</dbReference>
<organism evidence="3 4">
    <name type="scientific">Dokdonella immobilis</name>
    <dbReference type="NCBI Taxonomy" id="578942"/>
    <lineage>
        <taxon>Bacteria</taxon>
        <taxon>Pseudomonadati</taxon>
        <taxon>Pseudomonadota</taxon>
        <taxon>Gammaproteobacteria</taxon>
        <taxon>Lysobacterales</taxon>
        <taxon>Rhodanobacteraceae</taxon>
        <taxon>Dokdonella</taxon>
    </lineage>
</organism>
<keyword evidence="4" id="KW-1185">Reference proteome</keyword>
<dbReference type="InterPro" id="IPR029058">
    <property type="entry name" value="AB_hydrolase_fold"/>
</dbReference>
<protein>
    <submittedName>
        <fullName evidence="3">Carboxymethylenebutenolidase</fullName>
    </submittedName>
</protein>
<evidence type="ECO:0000259" key="2">
    <source>
        <dbReference type="Pfam" id="PF23678"/>
    </source>
</evidence>
<dbReference type="GO" id="GO:0016787">
    <property type="term" value="F:hydrolase activity"/>
    <property type="evidence" value="ECO:0007669"/>
    <property type="project" value="InterPro"/>
</dbReference>
<dbReference type="Pfam" id="PF23678">
    <property type="entry name" value="YqhI"/>
    <property type="match status" value="1"/>
</dbReference>
<dbReference type="InterPro" id="IPR057802">
    <property type="entry name" value="YqhI_dom"/>
</dbReference>
<proteinExistence type="predicted"/>
<accession>A0A1I4XQ47</accession>
<dbReference type="Gene3D" id="3.40.50.1820">
    <property type="entry name" value="alpha/beta hydrolase"/>
    <property type="match status" value="1"/>
</dbReference>
<dbReference type="PANTHER" id="PTHR46623:SF6">
    <property type="entry name" value="ALPHA_BETA-HYDROLASES SUPERFAMILY PROTEIN"/>
    <property type="match status" value="1"/>
</dbReference>
<reference evidence="3 4" key="1">
    <citation type="submission" date="2016-10" db="EMBL/GenBank/DDBJ databases">
        <authorList>
            <person name="de Groot N.N."/>
        </authorList>
    </citation>
    <scope>NUCLEOTIDE SEQUENCE [LARGE SCALE GENOMIC DNA]</scope>
    <source>
        <strain evidence="3 4">CGMCC 1.7659</strain>
    </source>
</reference>
<feature type="domain" description="Dienelactone hydrolase" evidence="1">
    <location>
        <begin position="89"/>
        <end position="296"/>
    </location>
</feature>
<dbReference type="InterPro" id="IPR051049">
    <property type="entry name" value="Dienelactone_hydrolase-like"/>
</dbReference>
<dbReference type="Pfam" id="PF01738">
    <property type="entry name" value="DLH"/>
    <property type="match status" value="1"/>
</dbReference>
<name>A0A1I4XQ47_9GAMM</name>
<gene>
    <name evidence="3" type="ORF">SAMN05216289_11146</name>
</gene>
<dbReference type="EMBL" id="FOVF01000011">
    <property type="protein sequence ID" value="SFN27955.1"/>
    <property type="molecule type" value="Genomic_DNA"/>
</dbReference>
<evidence type="ECO:0000259" key="1">
    <source>
        <dbReference type="Pfam" id="PF01738"/>
    </source>
</evidence>
<evidence type="ECO:0000313" key="4">
    <source>
        <dbReference type="Proteomes" id="UP000198575"/>
    </source>
</evidence>
<feature type="domain" description="YqhI" evidence="2">
    <location>
        <begin position="5"/>
        <end position="38"/>
    </location>
</feature>
<dbReference type="InterPro" id="IPR006311">
    <property type="entry name" value="TAT_signal"/>
</dbReference>
<dbReference type="Proteomes" id="UP000198575">
    <property type="component" value="Unassembled WGS sequence"/>
</dbReference>
<evidence type="ECO:0000313" key="3">
    <source>
        <dbReference type="EMBL" id="SFN27955.1"/>
    </source>
</evidence>
<dbReference type="STRING" id="578942.SAMN05216289_11146"/>
<dbReference type="AlphaFoldDB" id="A0A1I4XQ47"/>